<dbReference type="AlphaFoldDB" id="I3TN43"/>
<proteinExistence type="predicted"/>
<accession>I3TN43</accession>
<dbReference type="KEGG" id="tmo:TMO_2343"/>
<evidence type="ECO:0000256" key="1">
    <source>
        <dbReference type="SAM" id="MobiDB-lite"/>
    </source>
</evidence>
<reference evidence="2 3" key="1">
    <citation type="journal article" date="2012" name="J. Am. Chem. Soc.">
        <title>Bacterial biosynthesis and maturation of the didemnin anti-cancer agents.</title>
        <authorList>
            <person name="Xu Y."/>
            <person name="Kersten R.D."/>
            <person name="Nam S.J."/>
            <person name="Lu L."/>
            <person name="Al-Suwailem A.M."/>
            <person name="Zheng H."/>
            <person name="Fenical W."/>
            <person name="Dorrestein P.C."/>
            <person name="Moore B.S."/>
            <person name="Qian P.Y."/>
        </authorList>
    </citation>
    <scope>NUCLEOTIDE SEQUENCE [LARGE SCALE GENOMIC DNA]</scope>
    <source>
        <strain evidence="2 3">KA081020-065</strain>
    </source>
</reference>
<organism evidence="2 3">
    <name type="scientific">Tistrella mobilis (strain KA081020-065)</name>
    <dbReference type="NCBI Taxonomy" id="1110502"/>
    <lineage>
        <taxon>Bacteria</taxon>
        <taxon>Pseudomonadati</taxon>
        <taxon>Pseudomonadota</taxon>
        <taxon>Alphaproteobacteria</taxon>
        <taxon>Geminicoccales</taxon>
        <taxon>Geminicoccaceae</taxon>
        <taxon>Tistrella</taxon>
    </lineage>
</organism>
<dbReference type="PIRSF" id="PIRSF032025">
    <property type="entry name" value="UCP032025"/>
    <property type="match status" value="1"/>
</dbReference>
<feature type="region of interest" description="Disordered" evidence="1">
    <location>
        <begin position="101"/>
        <end position="135"/>
    </location>
</feature>
<dbReference type="InterPro" id="IPR008320">
    <property type="entry name" value="UCP032025"/>
</dbReference>
<evidence type="ECO:0008006" key="4">
    <source>
        <dbReference type="Google" id="ProtNLM"/>
    </source>
</evidence>
<evidence type="ECO:0000313" key="3">
    <source>
        <dbReference type="Proteomes" id="UP000005258"/>
    </source>
</evidence>
<dbReference type="eggNOG" id="COG5458">
    <property type="taxonomic scope" value="Bacteria"/>
</dbReference>
<name>I3TN43_TISMK</name>
<dbReference type="HOGENOM" id="CLU_130421_0_0_5"/>
<gene>
    <name evidence="2" type="ordered locus">TMO_2343</name>
</gene>
<keyword evidence="3" id="KW-1185">Reference proteome</keyword>
<dbReference type="EMBL" id="CP003236">
    <property type="protein sequence ID" value="AFK54181.1"/>
    <property type="molecule type" value="Genomic_DNA"/>
</dbReference>
<dbReference type="PATRIC" id="fig|1110502.3.peg.2407"/>
<sequence>MRAMTLHLLKLAVGVNSVEHLAELQTARLAEARAAGRPPLLVHVTRQTPKETAALLDGGSLYWVIRGLVSARQRLVALEPVQGTDGVRRCALVLDPDLVETETQPRKPHQGWRYLKPEDAPADRRSGSAEGGDPKLAAELRALGLL</sequence>
<evidence type="ECO:0000313" key="2">
    <source>
        <dbReference type="EMBL" id="AFK54181.1"/>
    </source>
</evidence>
<protein>
    <recommendedName>
        <fullName evidence="4">DUF1489 domain-containing protein</fullName>
    </recommendedName>
</protein>
<feature type="compositionally biased region" description="Basic and acidic residues" evidence="1">
    <location>
        <begin position="115"/>
        <end position="135"/>
    </location>
</feature>
<dbReference type="Proteomes" id="UP000005258">
    <property type="component" value="Chromosome"/>
</dbReference>
<dbReference type="Pfam" id="PF07370">
    <property type="entry name" value="DUF1489"/>
    <property type="match status" value="1"/>
</dbReference>
<dbReference type="STRING" id="1110502.TMO_2343"/>